<reference evidence="1" key="1">
    <citation type="journal article" date="2021" name="New Phytol.">
        <title>Evolutionary innovations through gain and loss of genes in the ectomycorrhizal Boletales.</title>
        <authorList>
            <person name="Wu G."/>
            <person name="Miyauchi S."/>
            <person name="Morin E."/>
            <person name="Kuo A."/>
            <person name="Drula E."/>
            <person name="Varga T."/>
            <person name="Kohler A."/>
            <person name="Feng B."/>
            <person name="Cao Y."/>
            <person name="Lipzen A."/>
            <person name="Daum C."/>
            <person name="Hundley H."/>
            <person name="Pangilinan J."/>
            <person name="Johnson J."/>
            <person name="Barry K."/>
            <person name="LaButti K."/>
            <person name="Ng V."/>
            <person name="Ahrendt S."/>
            <person name="Min B."/>
            <person name="Choi I.G."/>
            <person name="Park H."/>
            <person name="Plett J.M."/>
            <person name="Magnuson J."/>
            <person name="Spatafora J.W."/>
            <person name="Nagy L.G."/>
            <person name="Henrissat B."/>
            <person name="Grigoriev I.V."/>
            <person name="Yang Z.L."/>
            <person name="Xu J."/>
            <person name="Martin F.M."/>
        </authorList>
    </citation>
    <scope>NUCLEOTIDE SEQUENCE</scope>
    <source>
        <strain evidence="1">KUC20120723A-06</strain>
    </source>
</reference>
<evidence type="ECO:0000313" key="1">
    <source>
        <dbReference type="EMBL" id="KAH7923351.1"/>
    </source>
</evidence>
<evidence type="ECO:0000313" key="2">
    <source>
        <dbReference type="Proteomes" id="UP000790709"/>
    </source>
</evidence>
<organism evidence="1 2">
    <name type="scientific">Leucogyrophana mollusca</name>
    <dbReference type="NCBI Taxonomy" id="85980"/>
    <lineage>
        <taxon>Eukaryota</taxon>
        <taxon>Fungi</taxon>
        <taxon>Dikarya</taxon>
        <taxon>Basidiomycota</taxon>
        <taxon>Agaricomycotina</taxon>
        <taxon>Agaricomycetes</taxon>
        <taxon>Agaricomycetidae</taxon>
        <taxon>Boletales</taxon>
        <taxon>Boletales incertae sedis</taxon>
        <taxon>Leucogyrophana</taxon>
    </lineage>
</organism>
<comment type="caution">
    <text evidence="1">The sequence shown here is derived from an EMBL/GenBank/DDBJ whole genome shotgun (WGS) entry which is preliminary data.</text>
</comment>
<protein>
    <submittedName>
        <fullName evidence="1">Uncharacterized protein</fullName>
    </submittedName>
</protein>
<name>A0ACB8BCC1_9AGAM</name>
<proteinExistence type="predicted"/>
<keyword evidence="2" id="KW-1185">Reference proteome</keyword>
<sequence>MSLSSLLLGPKAAGKLKALDTDLDALFGPQVHAAPVANAILASPKSEKKRKPTKSSDEPSGKRTKVDSDTMPVISESPAKLKAKVQKGRGSQLIAKEDDPDGERSDVSKPSVAVLKDAVTQSESDTDGDPSSLVHQSLRKDGSVRGKRSSGHKEKYIPHGETPDQRNARTIFIGNLSAEVAQKRPLQKQLQRHILSHVPNAKIESTRFRSVAFQNPTNKLPNDADVPSAKPNTRKHDLDRASSWRDSNPKDDGGKSDEKKFLTPSQKKKIAFINQEFHTSADSVHAYVVFAHPPPNASRPKNLPPLPPTLDPFDAAHLAVEKCNGTIFMERMIRVDAAGKTPLATAPTTVAQHGAVGGDPKLTVFVGNLDFASKEEDLRVFFEGLVSAERGPPTADSSGHDDKPKFWVTRVRIVRDKDTQLGKGFAYVQFADRACVDEILALEESKVKFAKRKLRVQRCKTLPGTSDDNKAASSSSKSPRTIPTPTISQPMSLPKGDPALGTKLAHLSKEERKQVKSSDADRLARRLAKKKARMALAKQGVAVQGKDRERVRKSTSIKKSQGLPRRESKGRVRSEKSAAKRNHKK</sequence>
<accession>A0ACB8BCC1</accession>
<dbReference type="EMBL" id="MU266455">
    <property type="protein sequence ID" value="KAH7923351.1"/>
    <property type="molecule type" value="Genomic_DNA"/>
</dbReference>
<gene>
    <name evidence="1" type="ORF">BV22DRAFT_1036440</name>
</gene>
<dbReference type="Proteomes" id="UP000790709">
    <property type="component" value="Unassembled WGS sequence"/>
</dbReference>